<dbReference type="AlphaFoldDB" id="A0A9C7UTI1"/>
<accession>A0A9C7UTI1</accession>
<evidence type="ECO:0000256" key="2">
    <source>
        <dbReference type="ARBA" id="ARBA00008274"/>
    </source>
</evidence>
<keyword evidence="8 9" id="KW-0472">Membrane</keyword>
<keyword evidence="3" id="KW-0813">Transport</keyword>
<evidence type="ECO:0000313" key="10">
    <source>
        <dbReference type="EMBL" id="GJQ14500.1"/>
    </source>
</evidence>
<dbReference type="EMBL" id="BQMJ01000056">
    <property type="protein sequence ID" value="GJQ14500.1"/>
    <property type="molecule type" value="Genomic_DNA"/>
</dbReference>
<dbReference type="GO" id="GO:0006605">
    <property type="term" value="P:protein targeting"/>
    <property type="evidence" value="ECO:0007669"/>
    <property type="project" value="InterPro"/>
</dbReference>
<evidence type="ECO:0000256" key="7">
    <source>
        <dbReference type="ARBA" id="ARBA00023010"/>
    </source>
</evidence>
<name>A0A9C7UTI1_9RHOD</name>
<keyword evidence="11" id="KW-1185">Reference proteome</keyword>
<organism evidence="10 11">
    <name type="scientific">Galdieria partita</name>
    <dbReference type="NCBI Taxonomy" id="83374"/>
    <lineage>
        <taxon>Eukaryota</taxon>
        <taxon>Rhodophyta</taxon>
        <taxon>Bangiophyceae</taxon>
        <taxon>Galdieriales</taxon>
        <taxon>Galdieriaceae</taxon>
        <taxon>Galdieria</taxon>
    </lineage>
</organism>
<feature type="transmembrane region" description="Helical" evidence="9">
    <location>
        <begin position="152"/>
        <end position="182"/>
    </location>
</feature>
<comment type="similarity">
    <text evidence="2">Belongs to the SecE/SEC61-gamma family.</text>
</comment>
<dbReference type="InterPro" id="IPR005807">
    <property type="entry name" value="SecE_bac"/>
</dbReference>
<dbReference type="Pfam" id="PF00584">
    <property type="entry name" value="SecE"/>
    <property type="match status" value="1"/>
</dbReference>
<evidence type="ECO:0000256" key="8">
    <source>
        <dbReference type="ARBA" id="ARBA00023136"/>
    </source>
</evidence>
<keyword evidence="7" id="KW-0811">Translocation</keyword>
<evidence type="ECO:0000256" key="4">
    <source>
        <dbReference type="ARBA" id="ARBA00022692"/>
    </source>
</evidence>
<dbReference type="InterPro" id="IPR038379">
    <property type="entry name" value="SecE_sf"/>
</dbReference>
<evidence type="ECO:0000256" key="6">
    <source>
        <dbReference type="ARBA" id="ARBA00022989"/>
    </source>
</evidence>
<evidence type="ECO:0000256" key="1">
    <source>
        <dbReference type="ARBA" id="ARBA00004370"/>
    </source>
</evidence>
<reference evidence="10" key="1">
    <citation type="journal article" date="2022" name="Proc. Natl. Acad. Sci. U.S.A.">
        <title>Life cycle and functional genomics of the unicellular red alga Galdieria for elucidating algal and plant evolution and industrial use.</title>
        <authorList>
            <person name="Hirooka S."/>
            <person name="Itabashi T."/>
            <person name="Ichinose T.M."/>
            <person name="Onuma R."/>
            <person name="Fujiwara T."/>
            <person name="Yamashita S."/>
            <person name="Jong L.W."/>
            <person name="Tomita R."/>
            <person name="Iwane A.H."/>
            <person name="Miyagishima S.Y."/>
        </authorList>
    </citation>
    <scope>NUCLEOTIDE SEQUENCE</scope>
    <source>
        <strain evidence="10">NBRC 102759</strain>
    </source>
</reference>
<dbReference type="GO" id="GO:0016020">
    <property type="term" value="C:membrane"/>
    <property type="evidence" value="ECO:0007669"/>
    <property type="project" value="UniProtKB-SubCell"/>
</dbReference>
<comment type="subcellular location">
    <subcellularLocation>
        <location evidence="1">Membrane</location>
    </subcellularLocation>
</comment>
<evidence type="ECO:0000256" key="9">
    <source>
        <dbReference type="SAM" id="Phobius"/>
    </source>
</evidence>
<dbReference type="NCBIfam" id="TIGR00964">
    <property type="entry name" value="secE_bact"/>
    <property type="match status" value="1"/>
</dbReference>
<evidence type="ECO:0000256" key="5">
    <source>
        <dbReference type="ARBA" id="ARBA00022927"/>
    </source>
</evidence>
<evidence type="ECO:0000256" key="3">
    <source>
        <dbReference type="ARBA" id="ARBA00022448"/>
    </source>
</evidence>
<comment type="caution">
    <text evidence="10">The sequence shown here is derived from an EMBL/GenBank/DDBJ whole genome shotgun (WGS) entry which is preliminary data.</text>
</comment>
<dbReference type="OrthoDB" id="8471at2759"/>
<dbReference type="HAMAP" id="MF_00422">
    <property type="entry name" value="SecE"/>
    <property type="match status" value="1"/>
</dbReference>
<protein>
    <recommendedName>
        <fullName evidence="12">Protein translocase subunit SecE</fullName>
    </recommendedName>
</protein>
<evidence type="ECO:0000313" key="11">
    <source>
        <dbReference type="Proteomes" id="UP001061958"/>
    </source>
</evidence>
<dbReference type="Gene3D" id="1.20.5.1030">
    <property type="entry name" value="Preprotein translocase secy subunit"/>
    <property type="match status" value="1"/>
</dbReference>
<reference evidence="10" key="2">
    <citation type="submission" date="2022-01" db="EMBL/GenBank/DDBJ databases">
        <authorList>
            <person name="Hirooka S."/>
            <person name="Miyagishima S.Y."/>
        </authorList>
    </citation>
    <scope>NUCLEOTIDE SEQUENCE</scope>
    <source>
        <strain evidence="10">NBRC 102759</strain>
    </source>
</reference>
<proteinExistence type="inferred from homology"/>
<keyword evidence="6 9" id="KW-1133">Transmembrane helix</keyword>
<keyword evidence="4 9" id="KW-0812">Transmembrane</keyword>
<dbReference type="GO" id="GO:0006886">
    <property type="term" value="P:intracellular protein transport"/>
    <property type="evidence" value="ECO:0007669"/>
    <property type="project" value="InterPro"/>
</dbReference>
<keyword evidence="5" id="KW-0653">Protein transport</keyword>
<dbReference type="GO" id="GO:0008320">
    <property type="term" value="F:protein transmembrane transporter activity"/>
    <property type="evidence" value="ECO:0007669"/>
    <property type="project" value="InterPro"/>
</dbReference>
<dbReference type="GO" id="GO:0009306">
    <property type="term" value="P:protein secretion"/>
    <property type="evidence" value="ECO:0007669"/>
    <property type="project" value="InterPro"/>
</dbReference>
<gene>
    <name evidence="10" type="ORF">GpartN1_g6291.t1</name>
</gene>
<dbReference type="InterPro" id="IPR001901">
    <property type="entry name" value="Translocase_SecE/Sec61-g"/>
</dbReference>
<dbReference type="Proteomes" id="UP001061958">
    <property type="component" value="Unassembled WGS sequence"/>
</dbReference>
<evidence type="ECO:0008006" key="12">
    <source>
        <dbReference type="Google" id="ProtNLM"/>
    </source>
</evidence>
<sequence>MFLSNCQVFSVGCRSCHRTCCFTEKRPHLIDSSSILRLHEFCWKRKQGYGAVSFWLLSKDKESPSSLNGTKDFTNDSLSSVKKPSLLDSTVESSRVQNSTLESLSNSYLNRGESLEDDEEEKPTSFRQFMGELWEELKQVEWPTLKQALQELVVLSVGISVVGAFIYLVDALFSYVAGILYVK</sequence>